<comment type="similarity">
    <text evidence="3">Belongs to the RPAP3 family.</text>
</comment>
<evidence type="ECO:0000259" key="6">
    <source>
        <dbReference type="Pfam" id="PF13877"/>
    </source>
</evidence>
<feature type="compositionally biased region" description="Basic and acidic residues" evidence="5">
    <location>
        <begin position="206"/>
        <end position="216"/>
    </location>
</feature>
<feature type="compositionally biased region" description="Polar residues" evidence="5">
    <location>
        <begin position="267"/>
        <end position="283"/>
    </location>
</feature>
<proteinExistence type="inferred from homology"/>
<feature type="region of interest" description="Disordered" evidence="5">
    <location>
        <begin position="194"/>
        <end position="221"/>
    </location>
</feature>
<gene>
    <name evidence="7" type="ORF">IE81DRAFT_344650</name>
</gene>
<feature type="region of interest" description="Disordered" evidence="5">
    <location>
        <begin position="140"/>
        <end position="180"/>
    </location>
</feature>
<keyword evidence="2" id="KW-0802">TPR repeat</keyword>
<dbReference type="Pfam" id="PF13877">
    <property type="entry name" value="RPAP3_C"/>
    <property type="match status" value="1"/>
</dbReference>
<feature type="domain" description="RNA-polymerase II-associated protein 3-like C-terminal" evidence="6">
    <location>
        <begin position="300"/>
        <end position="413"/>
    </location>
</feature>
<dbReference type="SMART" id="SM00028">
    <property type="entry name" value="TPR"/>
    <property type="match status" value="3"/>
</dbReference>
<dbReference type="Gene3D" id="1.25.40.10">
    <property type="entry name" value="Tetratricopeptide repeat domain"/>
    <property type="match status" value="1"/>
</dbReference>
<keyword evidence="1" id="KW-0677">Repeat</keyword>
<dbReference type="InterPro" id="IPR011990">
    <property type="entry name" value="TPR-like_helical_dom_sf"/>
</dbReference>
<reference evidence="7 8" key="1">
    <citation type="journal article" date="2018" name="Mol. Biol. Evol.">
        <title>Broad Genomic Sampling Reveals a Smut Pathogenic Ancestry of the Fungal Clade Ustilaginomycotina.</title>
        <authorList>
            <person name="Kijpornyongpan T."/>
            <person name="Mondo S.J."/>
            <person name="Barry K."/>
            <person name="Sandor L."/>
            <person name="Lee J."/>
            <person name="Lipzen A."/>
            <person name="Pangilinan J."/>
            <person name="LaButti K."/>
            <person name="Hainaut M."/>
            <person name="Henrissat B."/>
            <person name="Grigoriev I.V."/>
            <person name="Spatafora J.W."/>
            <person name="Aime M.C."/>
        </authorList>
    </citation>
    <scope>NUCLEOTIDE SEQUENCE [LARGE SCALE GENOMIC DNA]</scope>
    <source>
        <strain evidence="7 8">MCA 4658</strain>
    </source>
</reference>
<evidence type="ECO:0000313" key="8">
    <source>
        <dbReference type="Proteomes" id="UP000245783"/>
    </source>
</evidence>
<organism evidence="7 8">
    <name type="scientific">Ceraceosorus guamensis</name>
    <dbReference type="NCBI Taxonomy" id="1522189"/>
    <lineage>
        <taxon>Eukaryota</taxon>
        <taxon>Fungi</taxon>
        <taxon>Dikarya</taxon>
        <taxon>Basidiomycota</taxon>
        <taxon>Ustilaginomycotina</taxon>
        <taxon>Exobasidiomycetes</taxon>
        <taxon>Ceraceosorales</taxon>
        <taxon>Ceraceosoraceae</taxon>
        <taxon>Ceraceosorus</taxon>
    </lineage>
</organism>
<keyword evidence="8" id="KW-1185">Reference proteome</keyword>
<dbReference type="PANTHER" id="PTHR46423:SF1">
    <property type="entry name" value="RNA POLYMERASE II-ASSOCIATED PROTEIN 3"/>
    <property type="match status" value="1"/>
</dbReference>
<sequence>MAGVLLQEAEAAKTRGNAQFAKGNFTAAIEEYAEALSAASAHVDVQQKLAGPLYLNRCLCFLKLEQPARAESDADAAIKLLGTDASSVSSRGKAFYRRGLARIGQGKGRLAEQDLEEALGLTPSSEEIKKALKRAQACSVNEDEATSKVAPVNDRVTESQRSDTSLRAGGLDSTSAGPSSSVDAARAFLQRVNDPAHAESSQGPSRTHDPVPEKFPGESGGFLRERSTRLITHENFSASTSYRPSDTQLSPAKSDHQAATAEARNGSPVSRTAASLSFGTRASPSAPIKFSSERKGGSLSAFEFDKRWREIWAAGQGSCGQEHDLNRAFALWGFLGKLDFSKIPNILGSLLEPELLVQLLQGFSHVLRISTQASLGADIQLRDVETQFLVALSALPKCQRFETSLMFLDEQERSSMRDLVRPYANKLDDTIKKSWAGL</sequence>
<name>A0A316W9L9_9BASI</name>
<dbReference type="EMBL" id="KZ819354">
    <property type="protein sequence ID" value="PWN45758.1"/>
    <property type="molecule type" value="Genomic_DNA"/>
</dbReference>
<evidence type="ECO:0000256" key="1">
    <source>
        <dbReference type="ARBA" id="ARBA00022737"/>
    </source>
</evidence>
<dbReference type="STRING" id="1522189.A0A316W9L9"/>
<dbReference type="GeneID" id="37037700"/>
<evidence type="ECO:0000256" key="4">
    <source>
        <dbReference type="ARBA" id="ARBA00040133"/>
    </source>
</evidence>
<dbReference type="RefSeq" id="XP_025372918.1">
    <property type="nucleotide sequence ID" value="XM_025515830.1"/>
</dbReference>
<evidence type="ECO:0000256" key="5">
    <source>
        <dbReference type="SAM" id="MobiDB-lite"/>
    </source>
</evidence>
<evidence type="ECO:0000313" key="7">
    <source>
        <dbReference type="EMBL" id="PWN45758.1"/>
    </source>
</evidence>
<dbReference type="InterPro" id="IPR025986">
    <property type="entry name" value="RPAP3-like_C"/>
</dbReference>
<feature type="compositionally biased region" description="Polar residues" evidence="5">
    <location>
        <begin position="234"/>
        <end position="251"/>
    </location>
</feature>
<protein>
    <recommendedName>
        <fullName evidence="4">RNA polymerase II-associated protein 3</fullName>
    </recommendedName>
</protein>
<dbReference type="OrthoDB" id="629492at2759"/>
<dbReference type="GO" id="GO:0101031">
    <property type="term" value="C:protein folding chaperone complex"/>
    <property type="evidence" value="ECO:0007669"/>
    <property type="project" value="TreeGrafter"/>
</dbReference>
<feature type="region of interest" description="Disordered" evidence="5">
    <location>
        <begin position="233"/>
        <end position="293"/>
    </location>
</feature>
<dbReference type="Proteomes" id="UP000245783">
    <property type="component" value="Unassembled WGS sequence"/>
</dbReference>
<dbReference type="InterPro" id="IPR019734">
    <property type="entry name" value="TPR_rpt"/>
</dbReference>
<accession>A0A316W9L9</accession>
<dbReference type="InParanoid" id="A0A316W9L9"/>
<evidence type="ECO:0000256" key="3">
    <source>
        <dbReference type="ARBA" id="ARBA00038275"/>
    </source>
</evidence>
<evidence type="ECO:0000256" key="2">
    <source>
        <dbReference type="ARBA" id="ARBA00022803"/>
    </source>
</evidence>
<dbReference type="InterPro" id="IPR051966">
    <property type="entry name" value="RPAP3"/>
</dbReference>
<dbReference type="PANTHER" id="PTHR46423">
    <property type="entry name" value="RNA POLYMERASE II-ASSOCIATED PROTEIN 3"/>
    <property type="match status" value="1"/>
</dbReference>
<dbReference type="SUPFAM" id="SSF48452">
    <property type="entry name" value="TPR-like"/>
    <property type="match status" value="1"/>
</dbReference>
<dbReference type="AlphaFoldDB" id="A0A316W9L9"/>